<reference evidence="1 2" key="1">
    <citation type="submission" date="2018-06" db="EMBL/GenBank/DDBJ databases">
        <authorList>
            <consortium name="Pathogen Informatics"/>
            <person name="Doyle S."/>
        </authorList>
    </citation>
    <scope>NUCLEOTIDE SEQUENCE [LARGE SCALE GENOMIC DNA]</scope>
    <source>
        <strain evidence="1 2">NCTC11967</strain>
    </source>
</reference>
<organism evidence="1 2">
    <name type="scientific">Yokenella regensburgei</name>
    <dbReference type="NCBI Taxonomy" id="158877"/>
    <lineage>
        <taxon>Bacteria</taxon>
        <taxon>Pseudomonadati</taxon>
        <taxon>Pseudomonadota</taxon>
        <taxon>Gammaproteobacteria</taxon>
        <taxon>Enterobacterales</taxon>
        <taxon>Enterobacteriaceae</taxon>
        <taxon>Yokenella</taxon>
    </lineage>
</organism>
<evidence type="ECO:0000313" key="1">
    <source>
        <dbReference type="EMBL" id="SQA62768.1"/>
    </source>
</evidence>
<protein>
    <submittedName>
        <fullName evidence="1">Uncharacterized protein</fullName>
    </submittedName>
</protein>
<accession>A0AB38FVW7</accession>
<evidence type="ECO:0000313" key="2">
    <source>
        <dbReference type="Proteomes" id="UP000251313"/>
    </source>
</evidence>
<proteinExistence type="predicted"/>
<dbReference type="EMBL" id="UAVL01000008">
    <property type="protein sequence ID" value="SQA62768.1"/>
    <property type="molecule type" value="Genomic_DNA"/>
</dbReference>
<comment type="caution">
    <text evidence="1">The sequence shown here is derived from an EMBL/GenBank/DDBJ whole genome shotgun (WGS) entry which is preliminary data.</text>
</comment>
<dbReference type="Proteomes" id="UP000251313">
    <property type="component" value="Unassembled WGS sequence"/>
</dbReference>
<name>A0AB38FVW7_9ENTR</name>
<sequence>MRETAKFGLAVLMKTFLDTDPNQGTFCKVRLRFDGAIAGRQASAEPIFIFAILGKPMKK</sequence>
<gene>
    <name evidence="1" type="ORF">NCTC11967_01775</name>
</gene>
<dbReference type="AlphaFoldDB" id="A0AB38FVW7"/>